<comment type="subcellular location">
    <subcellularLocation>
        <location evidence="1">Cell membrane</location>
        <topology evidence="1">Multi-pass membrane protein</topology>
    </subcellularLocation>
</comment>
<organism evidence="9 10">
    <name type="scientific">Paractinoplanes deccanensis</name>
    <dbReference type="NCBI Taxonomy" id="113561"/>
    <lineage>
        <taxon>Bacteria</taxon>
        <taxon>Bacillati</taxon>
        <taxon>Actinomycetota</taxon>
        <taxon>Actinomycetes</taxon>
        <taxon>Micromonosporales</taxon>
        <taxon>Micromonosporaceae</taxon>
        <taxon>Paractinoplanes</taxon>
    </lineage>
</organism>
<dbReference type="CDD" id="cd06173">
    <property type="entry name" value="MFS_MefA_like"/>
    <property type="match status" value="1"/>
</dbReference>
<sequence length="408" mass="41483">MSFTLQASRWSDVSLVVGSRALSACGDFLAATTLALVLQESGHGGVAVSGLMLAAGLPLVLLAPISGRLADMADSRTILAVTAFAQALVCAVLAFTTHPALIIALVALLACGLAFTQPVLSALLPEMVRREDLAKASGISQTAGQVGVLIGPALAGILVGQTGARVPLLIDAGTYLALVVAAFAVRTRRRRSPAAGVPAPLVPWRLRDDRTLAVMVGVLAAIVLGISAINVFDVFFIRETLGASTTLYGFVAASWTVGMLAGSVVCGRVPPHRITPMAMLAVTSGSCVPLVGAAFVGDAVWVVPLWIAGGFFNGAINVFVMVFVAGRAPSAARGRAFAAVNAPIQGAGMIGLAVAGPLVGQFDLRVLVASTGVAGLLAALAAWPIVRREPPSPPAVRGSHLVRDSVGA</sequence>
<evidence type="ECO:0000256" key="1">
    <source>
        <dbReference type="ARBA" id="ARBA00004651"/>
    </source>
</evidence>
<keyword evidence="6 7" id="KW-0472">Membrane</keyword>
<keyword evidence="10" id="KW-1185">Reference proteome</keyword>
<dbReference type="SUPFAM" id="SSF103473">
    <property type="entry name" value="MFS general substrate transporter"/>
    <property type="match status" value="1"/>
</dbReference>
<evidence type="ECO:0000313" key="9">
    <source>
        <dbReference type="EMBL" id="GID77773.1"/>
    </source>
</evidence>
<feature type="domain" description="Major facilitator superfamily (MFS) profile" evidence="8">
    <location>
        <begin position="209"/>
        <end position="408"/>
    </location>
</feature>
<dbReference type="InterPro" id="IPR036259">
    <property type="entry name" value="MFS_trans_sf"/>
</dbReference>
<keyword evidence="4 7" id="KW-0812">Transmembrane</keyword>
<evidence type="ECO:0000256" key="3">
    <source>
        <dbReference type="ARBA" id="ARBA00022475"/>
    </source>
</evidence>
<keyword evidence="2" id="KW-0813">Transport</keyword>
<dbReference type="Gene3D" id="1.20.1250.20">
    <property type="entry name" value="MFS general substrate transporter like domains"/>
    <property type="match status" value="2"/>
</dbReference>
<evidence type="ECO:0000259" key="8">
    <source>
        <dbReference type="PROSITE" id="PS50850"/>
    </source>
</evidence>
<feature type="transmembrane region" description="Helical" evidence="7">
    <location>
        <begin position="212"/>
        <end position="235"/>
    </location>
</feature>
<comment type="caution">
    <text evidence="9">The sequence shown here is derived from an EMBL/GenBank/DDBJ whole genome shotgun (WGS) entry which is preliminary data.</text>
</comment>
<feature type="transmembrane region" description="Helical" evidence="7">
    <location>
        <begin position="166"/>
        <end position="185"/>
    </location>
</feature>
<dbReference type="InterPro" id="IPR020846">
    <property type="entry name" value="MFS_dom"/>
</dbReference>
<dbReference type="PANTHER" id="PTHR43266:SF2">
    <property type="entry name" value="MAJOR FACILITATOR SUPERFAMILY (MFS) PROFILE DOMAIN-CONTAINING PROTEIN"/>
    <property type="match status" value="1"/>
</dbReference>
<feature type="transmembrane region" description="Helical" evidence="7">
    <location>
        <begin position="44"/>
        <end position="65"/>
    </location>
</feature>
<evidence type="ECO:0000256" key="6">
    <source>
        <dbReference type="ARBA" id="ARBA00023136"/>
    </source>
</evidence>
<feature type="transmembrane region" description="Helical" evidence="7">
    <location>
        <begin position="77"/>
        <end position="95"/>
    </location>
</feature>
<protein>
    <submittedName>
        <fullName evidence="9">MFS transporter</fullName>
    </submittedName>
</protein>
<dbReference type="RefSeq" id="WP_203772066.1">
    <property type="nucleotide sequence ID" value="NZ_BAAABO010000063.1"/>
</dbReference>
<keyword evidence="5 7" id="KW-1133">Transmembrane helix</keyword>
<feature type="domain" description="Major facilitator superfamily (MFS) profile" evidence="8">
    <location>
        <begin position="1"/>
        <end position="189"/>
    </location>
</feature>
<dbReference type="PANTHER" id="PTHR43266">
    <property type="entry name" value="MACROLIDE-EFFLUX PROTEIN"/>
    <property type="match status" value="1"/>
</dbReference>
<dbReference type="InterPro" id="IPR011701">
    <property type="entry name" value="MFS"/>
</dbReference>
<feature type="transmembrane region" description="Helical" evidence="7">
    <location>
        <begin position="366"/>
        <end position="386"/>
    </location>
</feature>
<evidence type="ECO:0000256" key="5">
    <source>
        <dbReference type="ARBA" id="ARBA00022989"/>
    </source>
</evidence>
<feature type="transmembrane region" description="Helical" evidence="7">
    <location>
        <begin position="101"/>
        <end position="124"/>
    </location>
</feature>
<evidence type="ECO:0000313" key="10">
    <source>
        <dbReference type="Proteomes" id="UP000609879"/>
    </source>
</evidence>
<evidence type="ECO:0000256" key="7">
    <source>
        <dbReference type="SAM" id="Phobius"/>
    </source>
</evidence>
<proteinExistence type="predicted"/>
<feature type="transmembrane region" description="Helical" evidence="7">
    <location>
        <begin position="336"/>
        <end position="360"/>
    </location>
</feature>
<feature type="transmembrane region" description="Helical" evidence="7">
    <location>
        <begin position="278"/>
        <end position="297"/>
    </location>
</feature>
<dbReference type="PROSITE" id="PS50850">
    <property type="entry name" value="MFS"/>
    <property type="match status" value="2"/>
</dbReference>
<dbReference type="EMBL" id="BOMI01000128">
    <property type="protein sequence ID" value="GID77773.1"/>
    <property type="molecule type" value="Genomic_DNA"/>
</dbReference>
<feature type="transmembrane region" description="Helical" evidence="7">
    <location>
        <begin position="247"/>
        <end position="266"/>
    </location>
</feature>
<evidence type="ECO:0000256" key="2">
    <source>
        <dbReference type="ARBA" id="ARBA00022448"/>
    </source>
</evidence>
<feature type="transmembrane region" description="Helical" evidence="7">
    <location>
        <begin position="303"/>
        <end position="324"/>
    </location>
</feature>
<gene>
    <name evidence="9" type="ORF">Ade02nite_64140</name>
</gene>
<name>A0ABQ3YCS0_9ACTN</name>
<dbReference type="Pfam" id="PF07690">
    <property type="entry name" value="MFS_1"/>
    <property type="match status" value="1"/>
</dbReference>
<keyword evidence="3" id="KW-1003">Cell membrane</keyword>
<feature type="transmembrane region" description="Helical" evidence="7">
    <location>
        <begin position="136"/>
        <end position="160"/>
    </location>
</feature>
<dbReference type="Proteomes" id="UP000609879">
    <property type="component" value="Unassembled WGS sequence"/>
</dbReference>
<accession>A0ABQ3YCS0</accession>
<evidence type="ECO:0000256" key="4">
    <source>
        <dbReference type="ARBA" id="ARBA00022692"/>
    </source>
</evidence>
<reference evidence="9 10" key="1">
    <citation type="submission" date="2021-01" db="EMBL/GenBank/DDBJ databases">
        <title>Whole genome shotgun sequence of Actinoplanes deccanensis NBRC 13994.</title>
        <authorList>
            <person name="Komaki H."/>
            <person name="Tamura T."/>
        </authorList>
    </citation>
    <scope>NUCLEOTIDE SEQUENCE [LARGE SCALE GENOMIC DNA]</scope>
    <source>
        <strain evidence="9 10">NBRC 13994</strain>
    </source>
</reference>